<feature type="signal peptide" evidence="1">
    <location>
        <begin position="1"/>
        <end position="21"/>
    </location>
</feature>
<reference evidence="2 3" key="1">
    <citation type="submission" date="2019-04" db="EMBL/GenBank/DDBJ databases">
        <title>Pedobacter sp. AR-3-17 sp. nov., isolated from Arctic soil.</title>
        <authorList>
            <person name="Dahal R.H."/>
            <person name="Kim D.-U."/>
        </authorList>
    </citation>
    <scope>NUCLEOTIDE SEQUENCE [LARGE SCALE GENOMIC DNA]</scope>
    <source>
        <strain evidence="2 3">AR-3-17</strain>
    </source>
</reference>
<protein>
    <submittedName>
        <fullName evidence="2">DUF3575 domain-containing protein</fullName>
    </submittedName>
</protein>
<proteinExistence type="predicted"/>
<gene>
    <name evidence="2" type="ORF">FA046_10485</name>
</gene>
<dbReference type="OrthoDB" id="754321at2"/>
<keyword evidence="1" id="KW-0732">Signal</keyword>
<evidence type="ECO:0000256" key="1">
    <source>
        <dbReference type="SAM" id="SignalP"/>
    </source>
</evidence>
<dbReference type="EMBL" id="SWBP01000003">
    <property type="protein sequence ID" value="TKB97780.1"/>
    <property type="molecule type" value="Genomic_DNA"/>
</dbReference>
<feature type="chain" id="PRO_5020531726" evidence="1">
    <location>
        <begin position="22"/>
        <end position="176"/>
    </location>
</feature>
<dbReference type="Pfam" id="PF12099">
    <property type="entry name" value="DUF3575"/>
    <property type="match status" value="1"/>
</dbReference>
<sequence>MKNLIFLLLSVIILCNKTSFAQIKRFSINTNLANLAAKGPSLSLEYKFSKKWSIQAYASKGEINIGNNYSYKTAILDFKHKIDKQLYTSTYFRYIEKDVYRPYVFHPVISLDNGRDFQGKGISMGQTIGYEVFRNKIYNLDLFAGAGYGGFIKQSGDRNRIGFLDLRIGILTGFNF</sequence>
<dbReference type="InterPro" id="IPR021958">
    <property type="entry name" value="DUF3575"/>
</dbReference>
<comment type="caution">
    <text evidence="2">The sequence shown here is derived from an EMBL/GenBank/DDBJ whole genome shotgun (WGS) entry which is preliminary data.</text>
</comment>
<dbReference type="Proteomes" id="UP000308181">
    <property type="component" value="Unassembled WGS sequence"/>
</dbReference>
<keyword evidence="3" id="KW-1185">Reference proteome</keyword>
<evidence type="ECO:0000313" key="3">
    <source>
        <dbReference type="Proteomes" id="UP000308181"/>
    </source>
</evidence>
<dbReference type="AlphaFoldDB" id="A0A4U1C119"/>
<organism evidence="2 3">
    <name type="scientific">Pedobacter cryophilus</name>
    <dbReference type="NCBI Taxonomy" id="2571271"/>
    <lineage>
        <taxon>Bacteria</taxon>
        <taxon>Pseudomonadati</taxon>
        <taxon>Bacteroidota</taxon>
        <taxon>Sphingobacteriia</taxon>
        <taxon>Sphingobacteriales</taxon>
        <taxon>Sphingobacteriaceae</taxon>
        <taxon>Pedobacter</taxon>
    </lineage>
</organism>
<dbReference type="RefSeq" id="WP_136826355.1">
    <property type="nucleotide sequence ID" value="NZ_SWBP01000003.1"/>
</dbReference>
<name>A0A4U1C119_9SPHI</name>
<evidence type="ECO:0000313" key="2">
    <source>
        <dbReference type="EMBL" id="TKB97780.1"/>
    </source>
</evidence>
<accession>A0A4U1C119</accession>